<organism evidence="1 2">
    <name type="scientific">Acaulospora morrowiae</name>
    <dbReference type="NCBI Taxonomy" id="94023"/>
    <lineage>
        <taxon>Eukaryota</taxon>
        <taxon>Fungi</taxon>
        <taxon>Fungi incertae sedis</taxon>
        <taxon>Mucoromycota</taxon>
        <taxon>Glomeromycotina</taxon>
        <taxon>Glomeromycetes</taxon>
        <taxon>Diversisporales</taxon>
        <taxon>Acaulosporaceae</taxon>
        <taxon>Acaulospora</taxon>
    </lineage>
</organism>
<keyword evidence="2" id="KW-1185">Reference proteome</keyword>
<evidence type="ECO:0000313" key="2">
    <source>
        <dbReference type="Proteomes" id="UP000789342"/>
    </source>
</evidence>
<dbReference type="SUPFAM" id="SSF48371">
    <property type="entry name" value="ARM repeat"/>
    <property type="match status" value="1"/>
</dbReference>
<comment type="caution">
    <text evidence="1">The sequence shown here is derived from an EMBL/GenBank/DDBJ whole genome shotgun (WGS) entry which is preliminary data.</text>
</comment>
<dbReference type="InterPro" id="IPR011989">
    <property type="entry name" value="ARM-like"/>
</dbReference>
<proteinExistence type="predicted"/>
<dbReference type="InterPro" id="IPR058392">
    <property type="entry name" value="DUF8079"/>
</dbReference>
<dbReference type="AlphaFoldDB" id="A0A9N9NKD6"/>
<name>A0A9N9NKD6_9GLOM</name>
<dbReference type="Gene3D" id="1.25.10.10">
    <property type="entry name" value="Leucine-rich Repeat Variant"/>
    <property type="match status" value="1"/>
</dbReference>
<dbReference type="OrthoDB" id="2370407at2759"/>
<feature type="non-terminal residue" evidence="1">
    <location>
        <position position="1"/>
    </location>
</feature>
<gene>
    <name evidence="1" type="ORF">AMORRO_LOCUS14757</name>
</gene>
<accession>A0A9N9NKD6</accession>
<dbReference type="Proteomes" id="UP000789342">
    <property type="component" value="Unassembled WGS sequence"/>
</dbReference>
<dbReference type="InterPro" id="IPR016024">
    <property type="entry name" value="ARM-type_fold"/>
</dbReference>
<protein>
    <submittedName>
        <fullName evidence="1">8925_t:CDS:1</fullName>
    </submittedName>
</protein>
<feature type="non-terminal residue" evidence="1">
    <location>
        <position position="371"/>
    </location>
</feature>
<dbReference type="Pfam" id="PF26290">
    <property type="entry name" value="DUF8079"/>
    <property type="match status" value="1"/>
</dbReference>
<dbReference type="EMBL" id="CAJVPV010030894">
    <property type="protein sequence ID" value="CAG8741742.1"/>
    <property type="molecule type" value="Genomic_DNA"/>
</dbReference>
<sequence>LVENERKKRGRPPKKENSTIVKELQKTLQTLLKISKSEIQKPDETVYQRAIISLDRLHKEFKSVKDVIVKVIDILTHMISTVIGNGLLDNCHEEDNWEKIVLDVFLLIEQIIQDNDSDREIFGQLCLKPFTQVLMKSTLSIDVRRTIADVVNALLTGCKENKKLLSQDNKDCSELVTSIISASDYELQLRYLEILFRLCPRMQKEREAFADKAFYAKRDVIPMFFQITASEFFGDTRRFLNFLNENNDGIIKTPKTFRVSRVLYNMIILQIPEGQDCFFVDFNKYTMSTTIKSAEKDETVENEVIDIKYFKISSWDIQVNSRENVIRISISESLRLGDESPSGVNVLSLIFDSHETHAMESIKKIFANRRV</sequence>
<evidence type="ECO:0000313" key="1">
    <source>
        <dbReference type="EMBL" id="CAG8741742.1"/>
    </source>
</evidence>
<reference evidence="1" key="1">
    <citation type="submission" date="2021-06" db="EMBL/GenBank/DDBJ databases">
        <authorList>
            <person name="Kallberg Y."/>
            <person name="Tangrot J."/>
            <person name="Rosling A."/>
        </authorList>
    </citation>
    <scope>NUCLEOTIDE SEQUENCE</scope>
    <source>
        <strain evidence="1">CL551</strain>
    </source>
</reference>